<feature type="domain" description="Alpha fucosidase A-like C-terminal" evidence="3">
    <location>
        <begin position="738"/>
        <end position="829"/>
    </location>
</feature>
<dbReference type="SUPFAM" id="SSF48208">
    <property type="entry name" value="Six-hairpin glycosidases"/>
    <property type="match status" value="1"/>
</dbReference>
<dbReference type="Pfam" id="PF21307">
    <property type="entry name" value="Glyco_hydro_95_C"/>
    <property type="match status" value="1"/>
</dbReference>
<dbReference type="PIRSF" id="PIRSF007663">
    <property type="entry name" value="UCP007663"/>
    <property type="match status" value="1"/>
</dbReference>
<feature type="domain" description="Glycosyl hydrolase family 95 catalytic" evidence="4">
    <location>
        <begin position="300"/>
        <end position="708"/>
    </location>
</feature>
<dbReference type="EMBL" id="WIPF01000079">
    <property type="protein sequence ID" value="KAF3213127.1"/>
    <property type="molecule type" value="Genomic_DNA"/>
</dbReference>
<dbReference type="GO" id="GO:0004560">
    <property type="term" value="F:alpha-L-fucosidase activity"/>
    <property type="evidence" value="ECO:0007669"/>
    <property type="project" value="InterPro"/>
</dbReference>
<reference evidence="5 6" key="1">
    <citation type="submission" date="2019-06" db="EMBL/GenBank/DDBJ databases">
        <authorList>
            <person name="Palmer J.M."/>
        </authorList>
    </citation>
    <scope>NUCLEOTIDE SEQUENCE [LARGE SCALE GENOMIC DNA]</scope>
    <source>
        <strain evidence="5 6">TWF191</strain>
    </source>
</reference>
<organism evidence="5 6">
    <name type="scientific">Orbilia oligospora</name>
    <name type="common">Nematode-trapping fungus</name>
    <name type="synonym">Arthrobotrys oligospora</name>
    <dbReference type="NCBI Taxonomy" id="2813651"/>
    <lineage>
        <taxon>Eukaryota</taxon>
        <taxon>Fungi</taxon>
        <taxon>Dikarya</taxon>
        <taxon>Ascomycota</taxon>
        <taxon>Pezizomycotina</taxon>
        <taxon>Orbiliomycetes</taxon>
        <taxon>Orbiliales</taxon>
        <taxon>Orbiliaceae</taxon>
        <taxon>Orbilia</taxon>
    </lineage>
</organism>
<feature type="signal peptide" evidence="1">
    <location>
        <begin position="1"/>
        <end position="30"/>
    </location>
</feature>
<dbReference type="InterPro" id="IPR049053">
    <property type="entry name" value="AFCA-like_C"/>
</dbReference>
<dbReference type="GO" id="GO:0005975">
    <property type="term" value="P:carbohydrate metabolic process"/>
    <property type="evidence" value="ECO:0007669"/>
    <property type="project" value="InterPro"/>
</dbReference>
<dbReference type="AlphaFoldDB" id="A0A7C8QIA7"/>
<dbReference type="Gene3D" id="1.50.10.10">
    <property type="match status" value="1"/>
</dbReference>
<keyword evidence="1" id="KW-0732">Signal</keyword>
<sequence>MNKSLSPTMHLLNSFRAVVLSIILVHRVKSQAFDTPNSASHPLRIWTNSAGSYFNDSYLIGNGRIGAALPGGAASEVIRVNEDSLWSGGKLSRVNPDANGKMRDIQSLLTQQRNLEAARLAGFAYAGTPVSARHYEPLGDLQLVMNHSGSTTGYERWLDLSDSSAGVYYAVGGVSYRREYIASNPDNIIAIHITASKPASVSFNIHLRKGQSLNRWEDYAYKVGSDTTVMGGESQGKDGVEFSAGAKVVASGGKVYTLGDYVICDNADEATIFFTAWTAYRQQGPINKVLSDLSSISVRSYSDIRATHVADYQKYSGRVSLSLGGSSDAQKALSTPKRLAAIASTFDPELVALYFQLGRYLFISSSRVNTLPPNLQGIWNQEMDPQWGSKYTVNINLQMNYWPSLVTNMIELTTPLYDLIERLHSSGKKTAQSMYGNSKGWVCHHNTDIWADTAPQDNYASSTWWPAGSAWLVHHIIEEYRFTRDKEFLQKYYNTIKDAALFFTEFLTDYKGWKVTNPTLSPENTFYLLGTKTTTAITLGSTLDNSLIWELFGSLLEIMDILGKHDKSMKSTLYDLRAKLPPLRINKWGGIMEWIEDYDEADPGHRHISHLFGVYPGSEITSTNMTVFNAARSSVSRRLSYGSGSTGWSRAWFIAVGGRLYLPDQVHQSTVALLYNYTHFNSMLNTGPPSAFQIDGNFGGTAGIVEALLHSHETVTATSITTANMKASGTGDATGIPVIRFLPTLPHQWASNGGGFVMGLRARGGAQVDIFWTEDGNLDNATITSTTGGLLWVTLGTEKIGANDGPQISIDGIGSGTWIRLIPKKGTKYIVRLK</sequence>
<evidence type="ECO:0000259" key="3">
    <source>
        <dbReference type="Pfam" id="PF21307"/>
    </source>
</evidence>
<dbReference type="PANTHER" id="PTHR31084">
    <property type="entry name" value="ALPHA-L-FUCOSIDASE 2"/>
    <property type="match status" value="1"/>
</dbReference>
<protein>
    <submittedName>
        <fullName evidence="5">Uncharacterized protein</fullName>
    </submittedName>
</protein>
<dbReference type="PANTHER" id="PTHR31084:SF0">
    <property type="entry name" value="ALPHA-L-FUCOSIDASE 2"/>
    <property type="match status" value="1"/>
</dbReference>
<feature type="chain" id="PRO_5028900319" evidence="1">
    <location>
        <begin position="31"/>
        <end position="834"/>
    </location>
</feature>
<dbReference type="InterPro" id="IPR012341">
    <property type="entry name" value="6hp_glycosidase-like_sf"/>
</dbReference>
<dbReference type="InterPro" id="IPR054363">
    <property type="entry name" value="GH95_cat"/>
</dbReference>
<dbReference type="InterPro" id="IPR016518">
    <property type="entry name" value="Alpha-L-fucosidase"/>
</dbReference>
<evidence type="ECO:0000259" key="4">
    <source>
        <dbReference type="Pfam" id="PF22124"/>
    </source>
</evidence>
<dbReference type="Proteomes" id="UP000483672">
    <property type="component" value="Unassembled WGS sequence"/>
</dbReference>
<evidence type="ECO:0000313" key="6">
    <source>
        <dbReference type="Proteomes" id="UP000483672"/>
    </source>
</evidence>
<evidence type="ECO:0000313" key="5">
    <source>
        <dbReference type="EMBL" id="KAF3213127.1"/>
    </source>
</evidence>
<dbReference type="InterPro" id="IPR008928">
    <property type="entry name" value="6-hairpin_glycosidase_sf"/>
</dbReference>
<accession>A0A7C8QIA7</accession>
<proteinExistence type="predicted"/>
<evidence type="ECO:0000256" key="1">
    <source>
        <dbReference type="SAM" id="SignalP"/>
    </source>
</evidence>
<gene>
    <name evidence="5" type="ORF">TWF191_010169</name>
</gene>
<evidence type="ECO:0000259" key="2">
    <source>
        <dbReference type="Pfam" id="PF14498"/>
    </source>
</evidence>
<dbReference type="Pfam" id="PF22124">
    <property type="entry name" value="Glyco_hydro_95_cat"/>
    <property type="match status" value="1"/>
</dbReference>
<comment type="caution">
    <text evidence="5">The sequence shown here is derived from an EMBL/GenBank/DDBJ whole genome shotgun (WGS) entry which is preliminary data.</text>
</comment>
<feature type="domain" description="Glycosyl hydrolase family 95 N-terminal" evidence="2">
    <location>
        <begin position="45"/>
        <end position="282"/>
    </location>
</feature>
<name>A0A7C8QIA7_ORBOL</name>
<dbReference type="Pfam" id="PF14498">
    <property type="entry name" value="Glyco_hyd_65N_2"/>
    <property type="match status" value="1"/>
</dbReference>
<dbReference type="InterPro" id="IPR027414">
    <property type="entry name" value="GH95_N_dom"/>
</dbReference>